<name>A0A7C8MUK9_9PLEO</name>
<feature type="compositionally biased region" description="Low complexity" evidence="2">
    <location>
        <begin position="229"/>
        <end position="239"/>
    </location>
</feature>
<evidence type="ECO:0000313" key="7">
    <source>
        <dbReference type="Proteomes" id="UP000481861"/>
    </source>
</evidence>
<feature type="domain" description="Yeast cell wall synthesis Kre9/Knh1-like N-terminal" evidence="5">
    <location>
        <begin position="26"/>
        <end position="130"/>
    </location>
</feature>
<evidence type="ECO:0000259" key="4">
    <source>
        <dbReference type="Pfam" id="PF05390"/>
    </source>
</evidence>
<organism evidence="6 7">
    <name type="scientific">Massariosphaeria phaeospora</name>
    <dbReference type="NCBI Taxonomy" id="100035"/>
    <lineage>
        <taxon>Eukaryota</taxon>
        <taxon>Fungi</taxon>
        <taxon>Dikarya</taxon>
        <taxon>Ascomycota</taxon>
        <taxon>Pezizomycotina</taxon>
        <taxon>Dothideomycetes</taxon>
        <taxon>Pleosporomycetidae</taxon>
        <taxon>Pleosporales</taxon>
        <taxon>Pleosporales incertae sedis</taxon>
        <taxon>Massariosphaeria</taxon>
    </lineage>
</organism>
<dbReference type="InterPro" id="IPR045328">
    <property type="entry name" value="Kre9/Knh1"/>
</dbReference>
<keyword evidence="7" id="KW-1185">Reference proteome</keyword>
<dbReference type="EMBL" id="JAADJZ010000002">
    <property type="protein sequence ID" value="KAF2877364.1"/>
    <property type="molecule type" value="Genomic_DNA"/>
</dbReference>
<dbReference type="Proteomes" id="UP000481861">
    <property type="component" value="Unassembled WGS sequence"/>
</dbReference>
<dbReference type="OrthoDB" id="2432613at2759"/>
<proteinExistence type="predicted"/>
<evidence type="ECO:0000313" key="6">
    <source>
        <dbReference type="EMBL" id="KAF2877364.1"/>
    </source>
</evidence>
<reference evidence="6 7" key="1">
    <citation type="submission" date="2020-01" db="EMBL/GenBank/DDBJ databases">
        <authorList>
            <consortium name="DOE Joint Genome Institute"/>
            <person name="Haridas S."/>
            <person name="Albert R."/>
            <person name="Binder M."/>
            <person name="Bloem J."/>
            <person name="Labutti K."/>
            <person name="Salamov A."/>
            <person name="Andreopoulos B."/>
            <person name="Baker S.E."/>
            <person name="Barry K."/>
            <person name="Bills G."/>
            <person name="Bluhm B.H."/>
            <person name="Cannon C."/>
            <person name="Castanera R."/>
            <person name="Culley D.E."/>
            <person name="Daum C."/>
            <person name="Ezra D."/>
            <person name="Gonzalez J.B."/>
            <person name="Henrissat B."/>
            <person name="Kuo A."/>
            <person name="Liang C."/>
            <person name="Lipzen A."/>
            <person name="Lutzoni F."/>
            <person name="Magnuson J."/>
            <person name="Mondo S."/>
            <person name="Nolan M."/>
            <person name="Ohm R."/>
            <person name="Pangilinan J."/>
            <person name="Park H.-J.H."/>
            <person name="Ramirez L."/>
            <person name="Alfaro M."/>
            <person name="Sun H."/>
            <person name="Tritt A."/>
            <person name="Yoshinaga Y."/>
            <person name="Zwiers L.-H.L."/>
            <person name="Turgeon B.G."/>
            <person name="Goodwin S.B."/>
            <person name="Spatafora J.W."/>
            <person name="Crous P.W."/>
            <person name="Grigoriev I.V."/>
        </authorList>
    </citation>
    <scope>NUCLEOTIDE SEQUENCE [LARGE SCALE GENOMIC DNA]</scope>
    <source>
        <strain evidence="6 7">CBS 611.86</strain>
    </source>
</reference>
<protein>
    <submittedName>
        <fullName evidence="6">Uncharacterized protein</fullName>
    </submittedName>
</protein>
<dbReference type="GO" id="GO:0031505">
    <property type="term" value="P:fungal-type cell wall organization"/>
    <property type="evidence" value="ECO:0007669"/>
    <property type="project" value="TreeGrafter"/>
</dbReference>
<keyword evidence="1 3" id="KW-0732">Signal</keyword>
<feature type="domain" description="Yeast cell wall synthesis Kre9/Knh1 C-terminal" evidence="4">
    <location>
        <begin position="172"/>
        <end position="251"/>
    </location>
</feature>
<feature type="chain" id="PRO_5028952336" evidence="3">
    <location>
        <begin position="21"/>
        <end position="261"/>
    </location>
</feature>
<gene>
    <name evidence="6" type="ORF">BDV95DRAFT_559034</name>
</gene>
<feature type="signal peptide" evidence="3">
    <location>
        <begin position="1"/>
        <end position="20"/>
    </location>
</feature>
<dbReference type="PANTHER" id="PTHR28154">
    <property type="entry name" value="CELL WALL SYNTHESIS PROTEIN KNH1-RELATED"/>
    <property type="match status" value="1"/>
</dbReference>
<dbReference type="Pfam" id="PF10342">
    <property type="entry name" value="Kre9_KNH"/>
    <property type="match status" value="1"/>
</dbReference>
<feature type="region of interest" description="Disordered" evidence="2">
    <location>
        <begin position="229"/>
        <end position="251"/>
    </location>
</feature>
<evidence type="ECO:0000256" key="3">
    <source>
        <dbReference type="SAM" id="SignalP"/>
    </source>
</evidence>
<evidence type="ECO:0000259" key="5">
    <source>
        <dbReference type="Pfam" id="PF10342"/>
    </source>
</evidence>
<evidence type="ECO:0000256" key="2">
    <source>
        <dbReference type="SAM" id="MobiDB-lite"/>
    </source>
</evidence>
<dbReference type="GO" id="GO:0005576">
    <property type="term" value="C:extracellular region"/>
    <property type="evidence" value="ECO:0007669"/>
    <property type="project" value="TreeGrafter"/>
</dbReference>
<dbReference type="AlphaFoldDB" id="A0A7C8MUK9"/>
<sequence length="261" mass="27201">MGRLLNALTAAVALATVANAGVEFTSPTGGGKFKGAQAVKIEWKDGGSGPKLSELTTYTIMLCAGSNAAPADLRPLTLAPTPLTFAAGNEFSAVIDATAGESTTVNAYFFKMIAVAKTGTITYFSPRFSLSGMSGTFPAAVKDSLKDVKGTAGPDTIDASTKDPAAVPEAGDFGVEYTLQTGLTRYAPMQPVPATKITKKNAAPLHPTSAFTIAKTWLPIPSVQTTITQSQTFSQTSRQNPATPAPMPSDDMAKFLARWKD</sequence>
<dbReference type="GO" id="GO:0042546">
    <property type="term" value="P:cell wall biogenesis"/>
    <property type="evidence" value="ECO:0007669"/>
    <property type="project" value="InterPro"/>
</dbReference>
<accession>A0A7C8MUK9</accession>
<dbReference type="PANTHER" id="PTHR28154:SF1">
    <property type="entry name" value="CELL WALL SYNTHESIS PROTEIN KNH1-RELATED"/>
    <property type="match status" value="1"/>
</dbReference>
<dbReference type="Pfam" id="PF05390">
    <property type="entry name" value="Kre9_KNH1_C"/>
    <property type="match status" value="1"/>
</dbReference>
<dbReference type="InterPro" id="IPR008659">
    <property type="entry name" value="Kre9/Knh1_C"/>
</dbReference>
<evidence type="ECO:0000256" key="1">
    <source>
        <dbReference type="ARBA" id="ARBA00022729"/>
    </source>
</evidence>
<comment type="caution">
    <text evidence="6">The sequence shown here is derived from an EMBL/GenBank/DDBJ whole genome shotgun (WGS) entry which is preliminary data.</text>
</comment>
<dbReference type="GO" id="GO:0006078">
    <property type="term" value="P:(1-&gt;6)-beta-D-glucan biosynthetic process"/>
    <property type="evidence" value="ECO:0007669"/>
    <property type="project" value="InterPro"/>
</dbReference>
<dbReference type="InterPro" id="IPR018466">
    <property type="entry name" value="Kre9/Knh1-like_N"/>
</dbReference>